<dbReference type="Proteomes" id="UP001157502">
    <property type="component" value="Chromosome 10"/>
</dbReference>
<comment type="caution">
    <text evidence="1">The sequence shown here is derived from an EMBL/GenBank/DDBJ whole genome shotgun (WGS) entry which is preliminary data.</text>
</comment>
<reference evidence="1" key="1">
    <citation type="submission" date="2021-05" db="EMBL/GenBank/DDBJ databases">
        <authorList>
            <person name="Pan Q."/>
            <person name="Jouanno E."/>
            <person name="Zahm M."/>
            <person name="Klopp C."/>
            <person name="Cabau C."/>
            <person name="Louis A."/>
            <person name="Berthelot C."/>
            <person name="Parey E."/>
            <person name="Roest Crollius H."/>
            <person name="Montfort J."/>
            <person name="Robinson-Rechavi M."/>
            <person name="Bouchez O."/>
            <person name="Lampietro C."/>
            <person name="Lopez Roques C."/>
            <person name="Donnadieu C."/>
            <person name="Postlethwait J."/>
            <person name="Bobe J."/>
            <person name="Dillon D."/>
            <person name="Chandos A."/>
            <person name="von Hippel F."/>
            <person name="Guiguen Y."/>
        </authorList>
    </citation>
    <scope>NUCLEOTIDE SEQUENCE</scope>
    <source>
        <strain evidence="1">YG-Jan2019</strain>
    </source>
</reference>
<sequence length="408" mass="44824">MSVGVEMKLSLLVVISLLHLGLSFAQVEDSPPGSLKDLLRKSSLGRNVSLLNPELEGIVPPLASKGPVQGPLTPSVFENQPKLSPFMFGDNVNLQWQSWRGTLPTGAVGIYNGYTGRTDYICNYGCSAGFYTPSKGPYCKYPYGNKENSASQFEVLTNIDNFELLEWKEDSYGSVPQNSINTCPGGTTYVGKNKYGLGKVVPKFGCLFLPWEGSEYSYKYYQVLTINRDAYSQHISQVKYSIDEVKIFQNPPEGMHFSSVINNGCQELSKTVTISKTSEVIRTWNIGRTTMLGVTASITASIPLIGSGGVEFSTEETLQLNKGTTNVEAVTHSVSLEVRVPPNHCCSVRMEGRKITADIPYTARLSRKYRNGETQWTTITGVYDGVQIGEIRAVVDRCEPIADAKPCV</sequence>
<keyword evidence="2" id="KW-1185">Reference proteome</keyword>
<protein>
    <submittedName>
        <fullName evidence="1">Uncharacterized protein</fullName>
    </submittedName>
</protein>
<gene>
    <name evidence="1" type="ORF">DPEC_G00124410</name>
</gene>
<accession>A0ACC2GR91</accession>
<organism evidence="1 2">
    <name type="scientific">Dallia pectoralis</name>
    <name type="common">Alaska blackfish</name>
    <dbReference type="NCBI Taxonomy" id="75939"/>
    <lineage>
        <taxon>Eukaryota</taxon>
        <taxon>Metazoa</taxon>
        <taxon>Chordata</taxon>
        <taxon>Craniata</taxon>
        <taxon>Vertebrata</taxon>
        <taxon>Euteleostomi</taxon>
        <taxon>Actinopterygii</taxon>
        <taxon>Neopterygii</taxon>
        <taxon>Teleostei</taxon>
        <taxon>Protacanthopterygii</taxon>
        <taxon>Esociformes</taxon>
        <taxon>Umbridae</taxon>
        <taxon>Dallia</taxon>
    </lineage>
</organism>
<evidence type="ECO:0000313" key="1">
    <source>
        <dbReference type="EMBL" id="KAJ8006067.1"/>
    </source>
</evidence>
<evidence type="ECO:0000313" key="2">
    <source>
        <dbReference type="Proteomes" id="UP001157502"/>
    </source>
</evidence>
<proteinExistence type="predicted"/>
<dbReference type="EMBL" id="CM055737">
    <property type="protein sequence ID" value="KAJ8006067.1"/>
    <property type="molecule type" value="Genomic_DNA"/>
</dbReference>
<name>A0ACC2GR91_DALPE</name>